<sequence length="239" mass="26883">MEFAWQRAAALCVVEPAYSEVSVQAMPKRDNASAGRRGASPIGAEPAHSARATGVVPFTSFSDTQWQAIRAVRDDWPSNIDWDRFRLEFEGQGRLYWRQHEGRKRFGTPSSMRKRLTTLLQKIRNLRGDMEGLPEHVRHGTSNLGETEQWIHDQLALYEALEGPLSSGFSGRSDYYRDMLCEWLLIEWTTTLGGEVTYSRELHGQPYGPLIDFLALALGAILGKAPGASGLTKIIDEFR</sequence>
<evidence type="ECO:0000256" key="1">
    <source>
        <dbReference type="SAM" id="MobiDB-lite"/>
    </source>
</evidence>
<name>A0A809XT44_9BRAD</name>
<reference evidence="2" key="1">
    <citation type="submission" date="2020-05" db="EMBL/GenBank/DDBJ databases">
        <title>Complete genome sequence of Bradyrhizobium diazoefficiens XF2 isolated from soybean nodule.</title>
        <authorList>
            <person name="Noda R."/>
            <person name="Kakizaki K."/>
            <person name="Minamisawa K."/>
        </authorList>
    </citation>
    <scope>NUCLEOTIDE SEQUENCE</scope>
    <source>
        <strain evidence="2">XF2</strain>
    </source>
</reference>
<dbReference type="AlphaFoldDB" id="A0A809XT44"/>
<organism evidence="2">
    <name type="scientific">Bradyrhizobium diazoefficiens</name>
    <dbReference type="NCBI Taxonomy" id="1355477"/>
    <lineage>
        <taxon>Bacteria</taxon>
        <taxon>Pseudomonadati</taxon>
        <taxon>Pseudomonadota</taxon>
        <taxon>Alphaproteobacteria</taxon>
        <taxon>Hyphomicrobiales</taxon>
        <taxon>Nitrobacteraceae</taxon>
        <taxon>Bradyrhizobium</taxon>
    </lineage>
</organism>
<protein>
    <submittedName>
        <fullName evidence="2">Uncharacterized protein</fullName>
    </submittedName>
</protein>
<gene>
    <name evidence="2" type="ORF">XF2B_49810</name>
</gene>
<evidence type="ECO:0000313" key="2">
    <source>
        <dbReference type="EMBL" id="BCE31212.1"/>
    </source>
</evidence>
<proteinExistence type="predicted"/>
<feature type="region of interest" description="Disordered" evidence="1">
    <location>
        <begin position="29"/>
        <end position="50"/>
    </location>
</feature>
<dbReference type="EMBL" id="AP023092">
    <property type="protein sequence ID" value="BCE31212.1"/>
    <property type="molecule type" value="Genomic_DNA"/>
</dbReference>
<accession>A0A809XT44</accession>